<feature type="domain" description="G-protein coupled receptors family 1 profile" evidence="12">
    <location>
        <begin position="70"/>
        <end position="321"/>
    </location>
</feature>
<dbReference type="AlphaFoldDB" id="A0A8C5M012"/>
<evidence type="ECO:0000259" key="12">
    <source>
        <dbReference type="PROSITE" id="PS50262"/>
    </source>
</evidence>
<evidence type="ECO:0000256" key="8">
    <source>
        <dbReference type="ARBA" id="ARBA00023136"/>
    </source>
</evidence>
<dbReference type="Pfam" id="PF13853">
    <property type="entry name" value="7tm_4"/>
    <property type="match status" value="1"/>
</dbReference>
<evidence type="ECO:0000256" key="1">
    <source>
        <dbReference type="ARBA" id="ARBA00004651"/>
    </source>
</evidence>
<keyword evidence="10" id="KW-0807">Transducer</keyword>
<feature type="transmembrane region" description="Helical" evidence="11">
    <location>
        <begin position="56"/>
        <end position="76"/>
    </location>
</feature>
<evidence type="ECO:0000256" key="7">
    <source>
        <dbReference type="ARBA" id="ARBA00023040"/>
    </source>
</evidence>
<dbReference type="PROSITE" id="PS50262">
    <property type="entry name" value="G_PROTEIN_RECEP_F1_2"/>
    <property type="match status" value="1"/>
</dbReference>
<dbReference type="PROSITE" id="PS00237">
    <property type="entry name" value="G_PROTEIN_RECEP_F1_1"/>
    <property type="match status" value="1"/>
</dbReference>
<keyword evidence="8 11" id="KW-0472">Membrane</keyword>
<dbReference type="InterPro" id="IPR017452">
    <property type="entry name" value="GPCR_Rhodpsn_7TM"/>
</dbReference>
<accession>A0A8C5M012</accession>
<feature type="transmembrane region" description="Helical" evidence="11">
    <location>
        <begin position="127"/>
        <end position="148"/>
    </location>
</feature>
<dbReference type="OrthoDB" id="5969463at2759"/>
<evidence type="ECO:0000313" key="13">
    <source>
        <dbReference type="Ensembl" id="ENSLLEP00000007564.1"/>
    </source>
</evidence>
<dbReference type="InterPro" id="IPR050402">
    <property type="entry name" value="OR51/52/56-like"/>
</dbReference>
<dbReference type="GeneTree" id="ENSGT01150000286905"/>
<evidence type="ECO:0000256" key="10">
    <source>
        <dbReference type="ARBA" id="ARBA00023224"/>
    </source>
</evidence>
<keyword evidence="4 11" id="KW-0812">Transmembrane</keyword>
<protein>
    <recommendedName>
        <fullName evidence="12">G-protein coupled receptors family 1 profile domain-containing protein</fullName>
    </recommendedName>
</protein>
<dbReference type="Gene3D" id="1.20.1070.10">
    <property type="entry name" value="Rhodopsin 7-helix transmembrane proteins"/>
    <property type="match status" value="1"/>
</dbReference>
<dbReference type="PRINTS" id="PR00245">
    <property type="entry name" value="OLFACTORYR"/>
</dbReference>
<evidence type="ECO:0000256" key="11">
    <source>
        <dbReference type="SAM" id="Phobius"/>
    </source>
</evidence>
<feature type="transmembrane region" description="Helical" evidence="11">
    <location>
        <begin position="303"/>
        <end position="323"/>
    </location>
</feature>
<dbReference type="GO" id="GO:0004930">
    <property type="term" value="F:G protein-coupled receptor activity"/>
    <property type="evidence" value="ECO:0007669"/>
    <property type="project" value="UniProtKB-KW"/>
</dbReference>
<dbReference type="PANTHER" id="PTHR26450">
    <property type="entry name" value="OLFACTORY RECEPTOR 56B1-RELATED"/>
    <property type="match status" value="1"/>
</dbReference>
<feature type="transmembrane region" description="Helical" evidence="11">
    <location>
        <begin position="88"/>
        <end position="107"/>
    </location>
</feature>
<dbReference type="FunFam" id="1.20.1070.10:FF:000013">
    <property type="entry name" value="Olfactory receptor"/>
    <property type="match status" value="1"/>
</dbReference>
<evidence type="ECO:0000256" key="5">
    <source>
        <dbReference type="ARBA" id="ARBA00022725"/>
    </source>
</evidence>
<name>A0A8C5M012_9ANUR</name>
<reference evidence="13" key="2">
    <citation type="submission" date="2025-09" db="UniProtKB">
        <authorList>
            <consortium name="Ensembl"/>
        </authorList>
    </citation>
    <scope>IDENTIFICATION</scope>
</reference>
<keyword evidence="3" id="KW-0716">Sensory transduction</keyword>
<keyword evidence="6 11" id="KW-1133">Transmembrane helix</keyword>
<proteinExistence type="predicted"/>
<evidence type="ECO:0000313" key="14">
    <source>
        <dbReference type="Proteomes" id="UP000694569"/>
    </source>
</evidence>
<evidence type="ECO:0000256" key="6">
    <source>
        <dbReference type="ARBA" id="ARBA00022989"/>
    </source>
</evidence>
<feature type="transmembrane region" description="Helical" evidence="11">
    <location>
        <begin position="169"/>
        <end position="192"/>
    </location>
</feature>
<reference evidence="13" key="1">
    <citation type="submission" date="2025-08" db="UniProtKB">
        <authorList>
            <consortium name="Ensembl"/>
        </authorList>
    </citation>
    <scope>IDENTIFICATION</scope>
</reference>
<dbReference type="Proteomes" id="UP000694569">
    <property type="component" value="Unplaced"/>
</dbReference>
<keyword evidence="14" id="KW-1185">Reference proteome</keyword>
<keyword evidence="5" id="KW-0552">Olfaction</keyword>
<evidence type="ECO:0000256" key="4">
    <source>
        <dbReference type="ARBA" id="ARBA00022692"/>
    </source>
</evidence>
<organism evidence="13 14">
    <name type="scientific">Leptobrachium leishanense</name>
    <name type="common">Leishan spiny toad</name>
    <dbReference type="NCBI Taxonomy" id="445787"/>
    <lineage>
        <taxon>Eukaryota</taxon>
        <taxon>Metazoa</taxon>
        <taxon>Chordata</taxon>
        <taxon>Craniata</taxon>
        <taxon>Vertebrata</taxon>
        <taxon>Euteleostomi</taxon>
        <taxon>Amphibia</taxon>
        <taxon>Batrachia</taxon>
        <taxon>Anura</taxon>
        <taxon>Pelobatoidea</taxon>
        <taxon>Megophryidae</taxon>
        <taxon>Leptobrachium</taxon>
    </lineage>
</organism>
<evidence type="ECO:0000256" key="3">
    <source>
        <dbReference type="ARBA" id="ARBA00022606"/>
    </source>
</evidence>
<feature type="transmembrane region" description="Helical" evidence="11">
    <location>
        <begin position="272"/>
        <end position="291"/>
    </location>
</feature>
<dbReference type="Ensembl" id="ENSLLET00000007874.1">
    <property type="protein sequence ID" value="ENSLLEP00000007564.1"/>
    <property type="gene ID" value="ENSLLEG00000004804.1"/>
</dbReference>
<comment type="subcellular location">
    <subcellularLocation>
        <location evidence="1">Cell membrane</location>
        <topology evidence="1">Multi-pass membrane protein</topology>
    </subcellularLocation>
</comment>
<evidence type="ECO:0000256" key="2">
    <source>
        <dbReference type="ARBA" id="ARBA00022475"/>
    </source>
</evidence>
<dbReference type="SUPFAM" id="SSF81321">
    <property type="entry name" value="Family A G protein-coupled receptor-like"/>
    <property type="match status" value="1"/>
</dbReference>
<keyword evidence="2" id="KW-1003">Cell membrane</keyword>
<dbReference type="PANTHER" id="PTHR26450:SF440">
    <property type="entry name" value="OLFACTORY RECEPTOR"/>
    <property type="match status" value="1"/>
</dbReference>
<dbReference type="GO" id="GO:0005886">
    <property type="term" value="C:plasma membrane"/>
    <property type="evidence" value="ECO:0007669"/>
    <property type="project" value="UniProtKB-SubCell"/>
</dbReference>
<keyword evidence="7" id="KW-0297">G-protein coupled receptor</keyword>
<keyword evidence="9" id="KW-0675">Receptor</keyword>
<evidence type="ECO:0000256" key="9">
    <source>
        <dbReference type="ARBA" id="ARBA00023170"/>
    </source>
</evidence>
<dbReference type="InterPro" id="IPR000276">
    <property type="entry name" value="GPCR_Rhodpsn"/>
</dbReference>
<feature type="transmembrane region" description="Helical" evidence="11">
    <location>
        <begin position="229"/>
        <end position="251"/>
    </location>
</feature>
<sequence length="369" mass="41694">MLQPLLTFSFPTPAARFYHNRPFQWKMVAVNPNTSFSHTEFLLLGFPEISQSRHLLVIPFISSYFLILLGNGLISYKICMKKSLHSPMYVLILLLLIWNILYTNTVMPKLLLSIAFQLDQISLSGCLTQMFFMYVAGICESYILLLMAMDRYVAICRPLRYHYIVTKRLLVQLVIVGLLRSIILGLLIVLFASKVQFCSSNVILNFSCENMSVLSLGCGDISKTHLVGLVVRILVIFPDGTFVLVSYLNILCMAMKIAVGESRQKAWKTCSTHLLVTLMTHSCGLTSSIVYRVSGSMSLNVQNLVSLINFLIPATADPLIYGLRMSEIRKTLTVTWMQKLNHRAVRHTTRVLQKGGGTQEEHRNKAMQS</sequence>
<dbReference type="GO" id="GO:0004984">
    <property type="term" value="F:olfactory receptor activity"/>
    <property type="evidence" value="ECO:0007669"/>
    <property type="project" value="InterPro"/>
</dbReference>
<dbReference type="InterPro" id="IPR000725">
    <property type="entry name" value="Olfact_rcpt"/>
</dbReference>